<dbReference type="PRINTS" id="PR00368">
    <property type="entry name" value="FADPNR"/>
</dbReference>
<keyword evidence="7" id="KW-1185">Reference proteome</keyword>
<dbReference type="PANTHER" id="PTHR43735:SF3">
    <property type="entry name" value="FERROPTOSIS SUPPRESSOR PROTEIN 1"/>
    <property type="match status" value="1"/>
</dbReference>
<dbReference type="Gene3D" id="3.50.50.100">
    <property type="match status" value="1"/>
</dbReference>
<evidence type="ECO:0000313" key="7">
    <source>
        <dbReference type="Proteomes" id="UP001147782"/>
    </source>
</evidence>
<dbReference type="GeneID" id="81439752"/>
<dbReference type="PRINTS" id="PR00469">
    <property type="entry name" value="PNDRDTASEII"/>
</dbReference>
<dbReference type="RefSeq" id="XP_056552636.1">
    <property type="nucleotide sequence ID" value="XM_056700573.1"/>
</dbReference>
<keyword evidence="3" id="KW-0274">FAD</keyword>
<dbReference type="GO" id="GO:0004174">
    <property type="term" value="F:electron-transferring-flavoprotein dehydrogenase activity"/>
    <property type="evidence" value="ECO:0007669"/>
    <property type="project" value="TreeGrafter"/>
</dbReference>
<evidence type="ECO:0000256" key="1">
    <source>
        <dbReference type="ARBA" id="ARBA00006442"/>
    </source>
</evidence>
<reference evidence="6" key="1">
    <citation type="submission" date="2022-11" db="EMBL/GenBank/DDBJ databases">
        <authorList>
            <person name="Petersen C."/>
        </authorList>
    </citation>
    <scope>NUCLEOTIDE SEQUENCE</scope>
    <source>
        <strain evidence="6">IBT 29864</strain>
    </source>
</reference>
<dbReference type="PANTHER" id="PTHR43735">
    <property type="entry name" value="APOPTOSIS-INDUCING FACTOR 1"/>
    <property type="match status" value="1"/>
</dbReference>
<feature type="domain" description="FAD/NAD(P)-binding" evidence="5">
    <location>
        <begin position="19"/>
        <end position="332"/>
    </location>
</feature>
<dbReference type="InterPro" id="IPR036188">
    <property type="entry name" value="FAD/NAD-bd_sf"/>
</dbReference>
<dbReference type="InterPro" id="IPR023753">
    <property type="entry name" value="FAD/NAD-binding_dom"/>
</dbReference>
<protein>
    <recommendedName>
        <fullName evidence="5">FAD/NAD(P)-binding domain-containing protein</fullName>
    </recommendedName>
</protein>
<comment type="similarity">
    <text evidence="1">Belongs to the FAD-dependent oxidoreductase family.</text>
</comment>
<evidence type="ECO:0000256" key="4">
    <source>
        <dbReference type="ARBA" id="ARBA00023002"/>
    </source>
</evidence>
<comment type="caution">
    <text evidence="6">The sequence shown here is derived from an EMBL/GenBank/DDBJ whole genome shotgun (WGS) entry which is preliminary data.</text>
</comment>
<dbReference type="GO" id="GO:0050660">
    <property type="term" value="F:flavin adenine dinucleotide binding"/>
    <property type="evidence" value="ECO:0007669"/>
    <property type="project" value="TreeGrafter"/>
</dbReference>
<evidence type="ECO:0000256" key="2">
    <source>
        <dbReference type="ARBA" id="ARBA00022630"/>
    </source>
</evidence>
<organism evidence="6 7">
    <name type="scientific">Penicillium cataractarum</name>
    <dbReference type="NCBI Taxonomy" id="2100454"/>
    <lineage>
        <taxon>Eukaryota</taxon>
        <taxon>Fungi</taxon>
        <taxon>Dikarya</taxon>
        <taxon>Ascomycota</taxon>
        <taxon>Pezizomycotina</taxon>
        <taxon>Eurotiomycetes</taxon>
        <taxon>Eurotiomycetidae</taxon>
        <taxon>Eurotiales</taxon>
        <taxon>Aspergillaceae</taxon>
        <taxon>Penicillium</taxon>
    </lineage>
</organism>
<dbReference type="AlphaFoldDB" id="A0A9W9RZF9"/>
<evidence type="ECO:0000259" key="5">
    <source>
        <dbReference type="Pfam" id="PF07992"/>
    </source>
</evidence>
<reference evidence="6" key="2">
    <citation type="journal article" date="2023" name="IMA Fungus">
        <title>Comparative genomic study of the Penicillium genus elucidates a diverse pangenome and 15 lateral gene transfer events.</title>
        <authorList>
            <person name="Petersen C."/>
            <person name="Sorensen T."/>
            <person name="Nielsen M.R."/>
            <person name="Sondergaard T.E."/>
            <person name="Sorensen J.L."/>
            <person name="Fitzpatrick D.A."/>
            <person name="Frisvad J.C."/>
            <person name="Nielsen K.L."/>
        </authorList>
    </citation>
    <scope>NUCLEOTIDE SEQUENCE</scope>
    <source>
        <strain evidence="6">IBT 29864</strain>
    </source>
</reference>
<evidence type="ECO:0000313" key="6">
    <source>
        <dbReference type="EMBL" id="KAJ5367894.1"/>
    </source>
</evidence>
<keyword evidence="2" id="KW-0285">Flavoprotein</keyword>
<dbReference type="OrthoDB" id="202203at2759"/>
<gene>
    <name evidence="6" type="ORF">N7496_007654</name>
</gene>
<accession>A0A9W9RZF9</accession>
<evidence type="ECO:0000256" key="3">
    <source>
        <dbReference type="ARBA" id="ARBA00022827"/>
    </source>
</evidence>
<dbReference type="Proteomes" id="UP001147782">
    <property type="component" value="Unassembled WGS sequence"/>
</dbReference>
<dbReference type="SUPFAM" id="SSF51905">
    <property type="entry name" value="FAD/NAD(P)-binding domain"/>
    <property type="match status" value="1"/>
</dbReference>
<sequence>MLYAGAETPTGPSAQMEKNVVILGGSYGGISTAHYLLKHVIPVLPDKNSYRVVLVSPSSQAMCRQACPRALLSDTMFPQEKLFVGISGLFNQYPKGCFRFIHGAATEFDPVNRNISIALKDGVSTTTRVDFYALVIATGASTPSPLLGLNQDEHALRQNWATFRAALPHAKSIIISGGGPSGVETAGELGEFLNGRAGWFNPIAPGPKVQIMLVTTGSRILPLLAASAVKKAEKMLADVGVTILKNTKITVVSPLGTGTDHVADKVTLTMESGETMNADLYIPATGTMPNTGFIPKDLLTADGRVKCSRGFRVDEAGSRVYAVGDVASSIKQPAVHVILKAIPILCANMKRDLLTDAGVSAAEDQLFVEDSHANQMVPIGRSKGVGTAMGYSLPSFLVWLVKGRDYWMWTTGSIWSGKHWS</sequence>
<keyword evidence="4" id="KW-0560">Oxidoreductase</keyword>
<dbReference type="EMBL" id="JAPZBS010000007">
    <property type="protein sequence ID" value="KAJ5367894.1"/>
    <property type="molecule type" value="Genomic_DNA"/>
</dbReference>
<dbReference type="GO" id="GO:0005737">
    <property type="term" value="C:cytoplasm"/>
    <property type="evidence" value="ECO:0007669"/>
    <property type="project" value="TreeGrafter"/>
</dbReference>
<dbReference type="Pfam" id="PF07992">
    <property type="entry name" value="Pyr_redox_2"/>
    <property type="match status" value="1"/>
</dbReference>
<proteinExistence type="inferred from homology"/>
<name>A0A9W9RZF9_9EURO</name>